<accession>A0A2S9PPG4</accession>
<comment type="caution">
    <text evidence="2">The sequence shown here is derived from an EMBL/GenBank/DDBJ whole genome shotgun (WGS) entry which is preliminary data.</text>
</comment>
<dbReference type="Proteomes" id="UP000239322">
    <property type="component" value="Unassembled WGS sequence"/>
</dbReference>
<gene>
    <name evidence="2" type="ORF">C6N75_26255</name>
</gene>
<feature type="region of interest" description="Disordered" evidence="1">
    <location>
        <begin position="1"/>
        <end position="78"/>
    </location>
</feature>
<proteinExistence type="predicted"/>
<evidence type="ECO:0000256" key="1">
    <source>
        <dbReference type="SAM" id="MobiDB-lite"/>
    </source>
</evidence>
<sequence length="78" mass="8991">MIITEQDPLSQQTLAGPPPPARPRAARCRGETPPPCRTSHPSARRRPRSRTCSGQGRRPFRPAPGTRWQSRLRWRRKR</sequence>
<reference evidence="2 3" key="1">
    <citation type="submission" date="2018-03" db="EMBL/GenBank/DDBJ databases">
        <title>Novel Streptomyces sp. from soil.</title>
        <authorList>
            <person name="Tan G.Y.A."/>
            <person name="Lee Z.Y."/>
        </authorList>
    </citation>
    <scope>NUCLEOTIDE SEQUENCE [LARGE SCALE GENOMIC DNA]</scope>
    <source>
        <strain evidence="2 3">ST5x</strain>
    </source>
</reference>
<protein>
    <submittedName>
        <fullName evidence="2">Uncharacterized protein</fullName>
    </submittedName>
</protein>
<keyword evidence="3" id="KW-1185">Reference proteome</keyword>
<dbReference type="AlphaFoldDB" id="A0A2S9PPG4"/>
<evidence type="ECO:0000313" key="2">
    <source>
        <dbReference type="EMBL" id="PRH76318.1"/>
    </source>
</evidence>
<organism evidence="2 3">
    <name type="scientific">Streptomyces solincola</name>
    <dbReference type="NCBI Taxonomy" id="2100817"/>
    <lineage>
        <taxon>Bacteria</taxon>
        <taxon>Bacillati</taxon>
        <taxon>Actinomycetota</taxon>
        <taxon>Actinomycetes</taxon>
        <taxon>Kitasatosporales</taxon>
        <taxon>Streptomycetaceae</taxon>
        <taxon>Streptomyces</taxon>
    </lineage>
</organism>
<evidence type="ECO:0000313" key="3">
    <source>
        <dbReference type="Proteomes" id="UP000239322"/>
    </source>
</evidence>
<dbReference type="EMBL" id="PVLV01000524">
    <property type="protein sequence ID" value="PRH76318.1"/>
    <property type="molecule type" value="Genomic_DNA"/>
</dbReference>
<name>A0A2S9PPG4_9ACTN</name>